<keyword evidence="1" id="KW-0812">Transmembrane</keyword>
<feature type="transmembrane region" description="Helical" evidence="1">
    <location>
        <begin position="82"/>
        <end position="104"/>
    </location>
</feature>
<proteinExistence type="predicted"/>
<evidence type="ECO:0000256" key="1">
    <source>
        <dbReference type="SAM" id="Phobius"/>
    </source>
</evidence>
<gene>
    <name evidence="2" type="ORF">AZI86_16500</name>
</gene>
<dbReference type="Proteomes" id="UP000075320">
    <property type="component" value="Unassembled WGS sequence"/>
</dbReference>
<organism evidence="2 3">
    <name type="scientific">Bdellovibrio bacteriovorus</name>
    <dbReference type="NCBI Taxonomy" id="959"/>
    <lineage>
        <taxon>Bacteria</taxon>
        <taxon>Pseudomonadati</taxon>
        <taxon>Bdellovibrionota</taxon>
        <taxon>Bdellovibrionia</taxon>
        <taxon>Bdellovibrionales</taxon>
        <taxon>Pseudobdellovibrionaceae</taxon>
        <taxon>Bdellovibrio</taxon>
    </lineage>
</organism>
<name>A0A150WGX9_BDEBC</name>
<dbReference type="AlphaFoldDB" id="A0A150WGX9"/>
<feature type="transmembrane region" description="Helical" evidence="1">
    <location>
        <begin position="30"/>
        <end position="51"/>
    </location>
</feature>
<keyword evidence="1" id="KW-1133">Transmembrane helix</keyword>
<reference evidence="2 3" key="1">
    <citation type="submission" date="2016-03" db="EMBL/GenBank/DDBJ databases">
        <authorList>
            <person name="Ploux O."/>
        </authorList>
    </citation>
    <scope>NUCLEOTIDE SEQUENCE [LARGE SCALE GENOMIC DNA]</scope>
    <source>
        <strain evidence="2 3">R0</strain>
    </source>
</reference>
<feature type="transmembrane region" description="Helical" evidence="1">
    <location>
        <begin position="6"/>
        <end position="23"/>
    </location>
</feature>
<protein>
    <submittedName>
        <fullName evidence="2">Uncharacterized protein</fullName>
    </submittedName>
</protein>
<keyword evidence="3" id="KW-1185">Reference proteome</keyword>
<sequence length="110" mass="11856">MYAVLIALFFGILAGLIDILPMIKNKNIPRVSIASLFAQWVFIGLLIPFVSWDMAPWFKGAVIGFLGMIPTMIVTSQRNPKATLPTAICGLLLGAAIGTANYFVSGPMIL</sequence>
<evidence type="ECO:0000313" key="2">
    <source>
        <dbReference type="EMBL" id="KYG62432.1"/>
    </source>
</evidence>
<feature type="transmembrane region" description="Helical" evidence="1">
    <location>
        <begin position="57"/>
        <end position="75"/>
    </location>
</feature>
<dbReference type="RefSeq" id="WP_061836393.1">
    <property type="nucleotide sequence ID" value="NZ_LUKE01000005.1"/>
</dbReference>
<evidence type="ECO:0000313" key="3">
    <source>
        <dbReference type="Proteomes" id="UP000075320"/>
    </source>
</evidence>
<dbReference type="EMBL" id="LUKE01000005">
    <property type="protein sequence ID" value="KYG62432.1"/>
    <property type="molecule type" value="Genomic_DNA"/>
</dbReference>
<accession>A0A150WGX9</accession>
<keyword evidence="1" id="KW-0472">Membrane</keyword>
<dbReference type="OrthoDB" id="1047115at2"/>
<comment type="caution">
    <text evidence="2">The sequence shown here is derived from an EMBL/GenBank/DDBJ whole genome shotgun (WGS) entry which is preliminary data.</text>
</comment>